<accession>A0A1I5YPC9</accession>
<feature type="transmembrane region" description="Helical" evidence="1">
    <location>
        <begin position="116"/>
        <end position="135"/>
    </location>
</feature>
<evidence type="ECO:0000259" key="2">
    <source>
        <dbReference type="Pfam" id="PF00892"/>
    </source>
</evidence>
<feature type="domain" description="EamA" evidence="2">
    <location>
        <begin position="142"/>
        <end position="279"/>
    </location>
</feature>
<feature type="transmembrane region" description="Helical" evidence="1">
    <location>
        <begin position="262"/>
        <end position="282"/>
    </location>
</feature>
<gene>
    <name evidence="3" type="ORF">SAMN05444277_11382</name>
</gene>
<feature type="transmembrane region" description="Helical" evidence="1">
    <location>
        <begin position="172"/>
        <end position="195"/>
    </location>
</feature>
<feature type="transmembrane region" description="Helical" evidence="1">
    <location>
        <begin position="235"/>
        <end position="256"/>
    </location>
</feature>
<sequence>MKGALIRLHIAVFLWGFTGVLGRAINLNEGWLVWWRMFITVVSLWVFFYFLNRIRAVAFKDFLKIAAIGTVLSLHWLAFYGSIKYSNVSIALTCLSTTGLMSAVVEPLFFRRRINVYELVLGLFALGGIIIIYATNLHFSVGIYIGLVAALLTVIVSVMNKKLISGYAHDTITLYQLTGGFVGLSILLPFYNMLFPSAQHIPQQFDWLWLIILSWFCTILTFILYINALKQVSAFTVNLTLTLEPVYGIILAFILYKENETLSRYFYFGFALIFIAVILQMLRLLKDKRKLPVSTL</sequence>
<feature type="transmembrane region" description="Helical" evidence="1">
    <location>
        <begin position="89"/>
        <end position="109"/>
    </location>
</feature>
<keyword evidence="1" id="KW-0472">Membrane</keyword>
<feature type="domain" description="EamA" evidence="2">
    <location>
        <begin position="9"/>
        <end position="133"/>
    </location>
</feature>
<dbReference type="InterPro" id="IPR000620">
    <property type="entry name" value="EamA_dom"/>
</dbReference>
<dbReference type="AlphaFoldDB" id="A0A1I5YPC9"/>
<feature type="transmembrane region" description="Helical" evidence="1">
    <location>
        <begin position="141"/>
        <end position="160"/>
    </location>
</feature>
<evidence type="ECO:0000256" key="1">
    <source>
        <dbReference type="SAM" id="Phobius"/>
    </source>
</evidence>
<feature type="transmembrane region" description="Helical" evidence="1">
    <location>
        <begin position="207"/>
        <end position="228"/>
    </location>
</feature>
<dbReference type="EMBL" id="FOXQ01000013">
    <property type="protein sequence ID" value="SFQ46053.1"/>
    <property type="molecule type" value="Genomic_DNA"/>
</dbReference>
<dbReference type="PANTHER" id="PTHR22911">
    <property type="entry name" value="ACYL-MALONYL CONDENSING ENZYME-RELATED"/>
    <property type="match status" value="1"/>
</dbReference>
<dbReference type="Pfam" id="PF00892">
    <property type="entry name" value="EamA"/>
    <property type="match status" value="2"/>
</dbReference>
<dbReference type="RefSeq" id="WP_090661858.1">
    <property type="nucleotide sequence ID" value="NZ_FOXQ01000013.1"/>
</dbReference>
<evidence type="ECO:0000313" key="3">
    <source>
        <dbReference type="EMBL" id="SFQ46053.1"/>
    </source>
</evidence>
<dbReference type="InterPro" id="IPR037185">
    <property type="entry name" value="EmrE-like"/>
</dbReference>
<keyword evidence="1" id="KW-1133">Transmembrane helix</keyword>
<keyword evidence="1" id="KW-0812">Transmembrane</keyword>
<dbReference type="SUPFAM" id="SSF103481">
    <property type="entry name" value="Multidrug resistance efflux transporter EmrE"/>
    <property type="match status" value="2"/>
</dbReference>
<dbReference type="GO" id="GO:0016020">
    <property type="term" value="C:membrane"/>
    <property type="evidence" value="ECO:0007669"/>
    <property type="project" value="InterPro"/>
</dbReference>
<protein>
    <submittedName>
        <fullName evidence="3">EamA domain-containing membrane protein RarD</fullName>
    </submittedName>
</protein>
<dbReference type="OrthoDB" id="9150437at2"/>
<reference evidence="3 4" key="1">
    <citation type="submission" date="2016-10" db="EMBL/GenBank/DDBJ databases">
        <authorList>
            <person name="de Groot N.N."/>
        </authorList>
    </citation>
    <scope>NUCLEOTIDE SEQUENCE [LARGE SCALE GENOMIC DNA]</scope>
    <source>
        <strain evidence="3 4">DSM 28286</strain>
    </source>
</reference>
<proteinExistence type="predicted"/>
<feature type="transmembrane region" description="Helical" evidence="1">
    <location>
        <begin position="63"/>
        <end position="83"/>
    </location>
</feature>
<name>A0A1I5YPC9_9BACT</name>
<organism evidence="3 4">
    <name type="scientific">Parafilimonas terrae</name>
    <dbReference type="NCBI Taxonomy" id="1465490"/>
    <lineage>
        <taxon>Bacteria</taxon>
        <taxon>Pseudomonadati</taxon>
        <taxon>Bacteroidota</taxon>
        <taxon>Chitinophagia</taxon>
        <taxon>Chitinophagales</taxon>
        <taxon>Chitinophagaceae</taxon>
        <taxon>Parafilimonas</taxon>
    </lineage>
</organism>
<dbReference type="PANTHER" id="PTHR22911:SF79">
    <property type="entry name" value="MOBA-LIKE NTP TRANSFERASE DOMAIN-CONTAINING PROTEIN"/>
    <property type="match status" value="1"/>
</dbReference>
<evidence type="ECO:0000313" key="4">
    <source>
        <dbReference type="Proteomes" id="UP000199031"/>
    </source>
</evidence>
<dbReference type="STRING" id="1465490.SAMN05444277_11382"/>
<dbReference type="Proteomes" id="UP000199031">
    <property type="component" value="Unassembled WGS sequence"/>
</dbReference>
<feature type="transmembrane region" description="Helical" evidence="1">
    <location>
        <begin position="32"/>
        <end position="51"/>
    </location>
</feature>
<keyword evidence="4" id="KW-1185">Reference proteome</keyword>